<organism evidence="2 3">
    <name type="scientific">Caldimonas mangrovi</name>
    <dbReference type="NCBI Taxonomy" id="2944811"/>
    <lineage>
        <taxon>Bacteria</taxon>
        <taxon>Pseudomonadati</taxon>
        <taxon>Pseudomonadota</taxon>
        <taxon>Betaproteobacteria</taxon>
        <taxon>Burkholderiales</taxon>
        <taxon>Sphaerotilaceae</taxon>
        <taxon>Caldimonas</taxon>
    </lineage>
</organism>
<proteinExistence type="predicted"/>
<protein>
    <recommendedName>
        <fullName evidence="4">Secreted protein</fullName>
    </recommendedName>
</protein>
<keyword evidence="3" id="KW-1185">Reference proteome</keyword>
<reference evidence="2" key="1">
    <citation type="submission" date="2022-05" db="EMBL/GenBank/DDBJ databases">
        <title>Schlegelella sp. nov., isolated from mangrove soil.</title>
        <authorList>
            <person name="Liu Y."/>
            <person name="Ge X."/>
            <person name="Liu W."/>
        </authorList>
    </citation>
    <scope>NUCLEOTIDE SEQUENCE</scope>
    <source>
        <strain evidence="2">S2-27</strain>
    </source>
</reference>
<evidence type="ECO:0000256" key="1">
    <source>
        <dbReference type="SAM" id="MobiDB-lite"/>
    </source>
</evidence>
<comment type="caution">
    <text evidence="2">The sequence shown here is derived from an EMBL/GenBank/DDBJ whole genome shotgun (WGS) entry which is preliminary data.</text>
</comment>
<dbReference type="Proteomes" id="UP001165541">
    <property type="component" value="Unassembled WGS sequence"/>
</dbReference>
<accession>A0ABT0YU85</accession>
<dbReference type="RefSeq" id="WP_251780452.1">
    <property type="nucleotide sequence ID" value="NZ_JAMKFE010000015.1"/>
</dbReference>
<sequence>MPFAAVRDTLALLHWVGRVLVPLARRRRSPLHRHLATGPSILQHRPRTGLQRHADFQDTQPRIHPLPPHHIGREGPLGLG</sequence>
<dbReference type="EMBL" id="JAMKFE010000015">
    <property type="protein sequence ID" value="MCM5681974.1"/>
    <property type="molecule type" value="Genomic_DNA"/>
</dbReference>
<evidence type="ECO:0000313" key="2">
    <source>
        <dbReference type="EMBL" id="MCM5681974.1"/>
    </source>
</evidence>
<evidence type="ECO:0000313" key="3">
    <source>
        <dbReference type="Proteomes" id="UP001165541"/>
    </source>
</evidence>
<gene>
    <name evidence="2" type="ORF">M8A51_20800</name>
</gene>
<name>A0ABT0YU85_9BURK</name>
<feature type="region of interest" description="Disordered" evidence="1">
    <location>
        <begin position="27"/>
        <end position="80"/>
    </location>
</feature>
<evidence type="ECO:0008006" key="4">
    <source>
        <dbReference type="Google" id="ProtNLM"/>
    </source>
</evidence>